<feature type="chain" id="PRO_5003679503" description="Transmembrane protein" evidence="2">
    <location>
        <begin position="21"/>
        <end position="108"/>
    </location>
</feature>
<keyword evidence="1" id="KW-1133">Transmembrane helix</keyword>
<keyword evidence="1" id="KW-0812">Transmembrane</keyword>
<reference evidence="3" key="1">
    <citation type="submission" date="2012-05" db="EMBL/GenBank/DDBJ databases">
        <authorList>
            <person name="Krishnakumar V."/>
            <person name="Cheung F."/>
            <person name="Xiao Y."/>
            <person name="Chan A."/>
            <person name="Moskal W.A."/>
            <person name="Town C.D."/>
        </authorList>
    </citation>
    <scope>NUCLEOTIDE SEQUENCE</scope>
</reference>
<organism evidence="3">
    <name type="scientific">Medicago truncatula</name>
    <name type="common">Barrel medic</name>
    <name type="synonym">Medicago tribuloides</name>
    <dbReference type="NCBI Taxonomy" id="3880"/>
    <lineage>
        <taxon>Eukaryota</taxon>
        <taxon>Viridiplantae</taxon>
        <taxon>Streptophyta</taxon>
        <taxon>Embryophyta</taxon>
        <taxon>Tracheophyta</taxon>
        <taxon>Spermatophyta</taxon>
        <taxon>Magnoliopsida</taxon>
        <taxon>eudicotyledons</taxon>
        <taxon>Gunneridae</taxon>
        <taxon>Pentapetalae</taxon>
        <taxon>rosids</taxon>
        <taxon>fabids</taxon>
        <taxon>Fabales</taxon>
        <taxon>Fabaceae</taxon>
        <taxon>Papilionoideae</taxon>
        <taxon>50 kb inversion clade</taxon>
        <taxon>NPAAA clade</taxon>
        <taxon>Hologalegina</taxon>
        <taxon>IRL clade</taxon>
        <taxon>Trifolieae</taxon>
        <taxon>Medicago</taxon>
    </lineage>
</organism>
<sequence length="108" mass="12119">MHNTFLSWNLTIALVSLTLASRDSWWETSVGNLPALLRPGPKRRGICLITASEAKKAWYFFANFFTSFLFLFSFFKASTSIDSNPIFSASSTCWASPSMQIFIFGLGM</sequence>
<feature type="transmembrane region" description="Helical" evidence="1">
    <location>
        <begin position="57"/>
        <end position="75"/>
    </location>
</feature>
<evidence type="ECO:0000256" key="2">
    <source>
        <dbReference type="SAM" id="SignalP"/>
    </source>
</evidence>
<keyword evidence="2" id="KW-0732">Signal</keyword>
<accession>I3SJN4</accession>
<evidence type="ECO:0000256" key="1">
    <source>
        <dbReference type="SAM" id="Phobius"/>
    </source>
</evidence>
<dbReference type="AlphaFoldDB" id="I3SJN4"/>
<evidence type="ECO:0000313" key="3">
    <source>
        <dbReference type="EMBL" id="AFK40476.1"/>
    </source>
</evidence>
<keyword evidence="1" id="KW-0472">Membrane</keyword>
<evidence type="ECO:0008006" key="4">
    <source>
        <dbReference type="Google" id="ProtNLM"/>
    </source>
</evidence>
<name>I3SJN4_MEDTR</name>
<protein>
    <recommendedName>
        <fullName evidence="4">Transmembrane protein</fullName>
    </recommendedName>
</protein>
<dbReference type="EMBL" id="BT140681">
    <property type="protein sequence ID" value="AFK40476.1"/>
    <property type="molecule type" value="mRNA"/>
</dbReference>
<feature type="signal peptide" evidence="2">
    <location>
        <begin position="1"/>
        <end position="20"/>
    </location>
</feature>
<proteinExistence type="evidence at transcript level"/>